<sequence length="1191" mass="133568">MLAIALFEARQRLKRLSTWIYFAMFLLLAMLWMAAAGGVFKEASVSFGGKAMINAPRSIALTCSFLGCFGVVVVAAMMGRSVQEDFEYEMQHFFFTAPIKKHQYIFGRFLGAYLALAVVFSSIVLGTWLGTYVPGIEPDRLGPQYLAAYLIPYAVTLLPNLFIFGAIFFILAALTRRMLPVYISSVVMMIGYLVAPSLARDLDYKTLAALIDPFGTTAVIRLTEYWPTAERNLRLVQPQGVYLSNRLIWSSFALAALLLGYWRFQFSGALDSGQRPRGEGETAPRPTAPAAGTREAPDFGRRKLAPLLLQLSWLNLRETVKNIYFAVIVLAGVLTMFAGALDLGAIYGTNSYAQTDRVLEVVSGNFTLFMLIITTFYAGELVWRERDSRVAQMFDALPIPSWLPLLSKLFALIAVQALLMVAVMLCGMSIQIFKGYFQLEPGLYLEQLFLVQLPGYALVAVLAIALQSIINHKFLAFFAMILYYVTTLSFGALGLGDPLILYGSTPGYVYSAMNGNGHFLMRERWFELYWGGAALTLTVLALLFWQRGASDSWRIRLQLARHALTGPVLRALGLGLGIFVGSGALLYYNLHVVNDVKSPYQKDANLASYERQYKKYAALAQPRITDVQLEVDMLPQQRTLRVKGRYQLHNKSGQAVSDIFIHQDSSAAIRALRFGAPVHSGLNDKHLGFYSFRLVRPLAPGATLALEFDLEFAPRGRFGLGQDTPVMGNGSFFNNSVLPHIGYQAGLELRDPRDRKKHGLPAQERALPRDDPRGLADNYVGGDADWINFEATVSTSPDQIAIAPGTLENEWIDQGRHYYHYKMDQPILNFYAFQSARYAVRHEHWQDVAIDLYYHPGHEFNLDRFARGVKEGLEYYSKHFGPYQHKVVRIVEFPRYALFAQSFPGTIPFSEGLGFVAKVDDKNPKDIDYPLYITAHEVAHQWWGHQLAAGNTRGATVLSETLAEYSALMVMRNSFGPHKMRRFLRYDLYQYLIGRSDENKKELPLAENEKQSYIHYNKGSLALYQLQDILGEDKVNGVLRGLLKQYPPGSTPYPSVTALIDGLRRVTPPEQAYLIDDLFNAIVLYENRALTATARKRVDGKYEVTLKVHASKVRAGELGEEKEVALKDWIDIGVDDKDGNSLLRERKLIENKESVYTLVVSGKPAKAGIDPDNKLIDRKPDDNMIGIEAAP</sequence>
<feature type="region of interest" description="Disordered" evidence="1">
    <location>
        <begin position="273"/>
        <end position="296"/>
    </location>
</feature>
<dbReference type="InterPro" id="IPR014782">
    <property type="entry name" value="Peptidase_M1_dom"/>
</dbReference>
<feature type="transmembrane region" description="Helical" evidence="2">
    <location>
        <begin position="20"/>
        <end position="39"/>
    </location>
</feature>
<keyword evidence="5" id="KW-1185">Reference proteome</keyword>
<evidence type="ECO:0000256" key="2">
    <source>
        <dbReference type="SAM" id="Phobius"/>
    </source>
</evidence>
<evidence type="ECO:0000256" key="1">
    <source>
        <dbReference type="SAM" id="MobiDB-lite"/>
    </source>
</evidence>
<feature type="transmembrane region" description="Helical" evidence="2">
    <location>
        <begin position="59"/>
        <end position="78"/>
    </location>
</feature>
<organism evidence="4 5">
    <name type="scientific">Janthinobacterium fluminis</name>
    <dbReference type="NCBI Taxonomy" id="2987524"/>
    <lineage>
        <taxon>Bacteria</taxon>
        <taxon>Pseudomonadati</taxon>
        <taxon>Pseudomonadota</taxon>
        <taxon>Betaproteobacteria</taxon>
        <taxon>Burkholderiales</taxon>
        <taxon>Oxalobacteraceae</taxon>
        <taxon>Janthinobacterium</taxon>
    </lineage>
</organism>
<keyword evidence="2" id="KW-0472">Membrane</keyword>
<keyword evidence="4" id="KW-0031">Aminopeptidase</keyword>
<feature type="transmembrane region" description="Helical" evidence="2">
    <location>
        <begin position="453"/>
        <end position="470"/>
    </location>
</feature>
<dbReference type="Pfam" id="PF01433">
    <property type="entry name" value="Peptidase_M1"/>
    <property type="match status" value="1"/>
</dbReference>
<feature type="domain" description="Peptidase M1 membrane alanine aminopeptidase" evidence="3">
    <location>
        <begin position="870"/>
        <end position="1050"/>
    </location>
</feature>
<gene>
    <name evidence="4" type="ORF">OIK44_19135</name>
</gene>
<dbReference type="EMBL" id="JAQQXR010000008">
    <property type="protein sequence ID" value="MDC8759702.1"/>
    <property type="molecule type" value="Genomic_DNA"/>
</dbReference>
<proteinExistence type="predicted"/>
<feature type="transmembrane region" description="Helical" evidence="2">
    <location>
        <begin position="409"/>
        <end position="433"/>
    </location>
</feature>
<feature type="transmembrane region" description="Helical" evidence="2">
    <location>
        <begin position="181"/>
        <end position="199"/>
    </location>
</feature>
<dbReference type="InterPro" id="IPR027268">
    <property type="entry name" value="Peptidase_M4/M1_CTD_sf"/>
</dbReference>
<keyword evidence="2" id="KW-1133">Transmembrane helix</keyword>
<dbReference type="SUPFAM" id="SSF55486">
    <property type="entry name" value="Metalloproteases ('zincins'), catalytic domain"/>
    <property type="match status" value="1"/>
</dbReference>
<protein>
    <submittedName>
        <fullName evidence="4">M1 family aminopeptidase</fullName>
    </submittedName>
</protein>
<feature type="compositionally biased region" description="Low complexity" evidence="1">
    <location>
        <begin position="283"/>
        <end position="294"/>
    </location>
</feature>
<dbReference type="RefSeq" id="WP_273673041.1">
    <property type="nucleotide sequence ID" value="NZ_JAQQXR010000008.1"/>
</dbReference>
<feature type="transmembrane region" description="Helical" evidence="2">
    <location>
        <begin position="323"/>
        <end position="346"/>
    </location>
</feature>
<keyword evidence="4" id="KW-0645">Protease</keyword>
<feature type="region of interest" description="Disordered" evidence="1">
    <location>
        <begin position="752"/>
        <end position="774"/>
    </location>
</feature>
<dbReference type="GO" id="GO:0004177">
    <property type="term" value="F:aminopeptidase activity"/>
    <property type="evidence" value="ECO:0007669"/>
    <property type="project" value="UniProtKB-KW"/>
</dbReference>
<feature type="transmembrane region" description="Helical" evidence="2">
    <location>
        <begin position="247"/>
        <end position="264"/>
    </location>
</feature>
<feature type="transmembrane region" description="Helical" evidence="2">
    <location>
        <begin position="366"/>
        <end position="383"/>
    </location>
</feature>
<dbReference type="Gene3D" id="1.10.390.10">
    <property type="entry name" value="Neutral Protease Domain 2"/>
    <property type="match status" value="1"/>
</dbReference>
<feature type="transmembrane region" description="Helical" evidence="2">
    <location>
        <begin position="477"/>
        <end position="496"/>
    </location>
</feature>
<keyword evidence="2" id="KW-0812">Transmembrane</keyword>
<reference evidence="4 5" key="1">
    <citation type="submission" date="2022-10" db="EMBL/GenBank/DDBJ databases">
        <title>Janthinobacterium sp. hw3 Genome sequencing.</title>
        <authorList>
            <person name="Park S."/>
        </authorList>
    </citation>
    <scope>NUCLEOTIDE SEQUENCE [LARGE SCALE GENOMIC DNA]</scope>
    <source>
        <strain evidence="5">hw3</strain>
    </source>
</reference>
<evidence type="ECO:0000259" key="3">
    <source>
        <dbReference type="Pfam" id="PF01433"/>
    </source>
</evidence>
<evidence type="ECO:0000313" key="5">
    <source>
        <dbReference type="Proteomes" id="UP001221208"/>
    </source>
</evidence>
<comment type="caution">
    <text evidence="4">The sequence shown here is derived from an EMBL/GenBank/DDBJ whole genome shotgun (WGS) entry which is preliminary data.</text>
</comment>
<feature type="transmembrane region" description="Helical" evidence="2">
    <location>
        <begin position="567"/>
        <end position="588"/>
    </location>
</feature>
<feature type="transmembrane region" description="Helical" evidence="2">
    <location>
        <begin position="110"/>
        <end position="130"/>
    </location>
</feature>
<evidence type="ECO:0000313" key="4">
    <source>
        <dbReference type="EMBL" id="MDC8759702.1"/>
    </source>
</evidence>
<feature type="transmembrane region" description="Helical" evidence="2">
    <location>
        <begin position="528"/>
        <end position="546"/>
    </location>
</feature>
<accession>A0ABT5K7H5</accession>
<feature type="transmembrane region" description="Helical" evidence="2">
    <location>
        <begin position="150"/>
        <end position="174"/>
    </location>
</feature>
<keyword evidence="4" id="KW-0378">Hydrolase</keyword>
<dbReference type="Proteomes" id="UP001221208">
    <property type="component" value="Unassembled WGS sequence"/>
</dbReference>
<name>A0ABT5K7H5_9BURK</name>